<keyword evidence="1" id="KW-0472">Membrane</keyword>
<feature type="transmembrane region" description="Helical" evidence="1">
    <location>
        <begin position="49"/>
        <end position="71"/>
    </location>
</feature>
<feature type="transmembrane region" description="Helical" evidence="1">
    <location>
        <begin position="6"/>
        <end position="28"/>
    </location>
</feature>
<keyword evidence="1" id="KW-0812">Transmembrane</keyword>
<sequence>MRELINVFNYIEILGIIGGFVAFIRKIAPVSNLTADIVEVKLFSKEKRLLVTVVKYLFNTFIATAFMFIFVEFAINRLESIPLLLVSLLMIVNLILFYILLIASTFNSFRYSQIKRLIKDLKVRWIVKWVYSLQKQILLKKLLILFFYILQTYISISSCLSYIIFKSGIYLGVRNGSLDDFIAVIIFTFLFSLLIPVLFKPGLSLVNWDNGKQIAYIKDEKDNKKWFILQPAQKNYVLLGNEKEESICTQKKLVQKEDLINKIIYLE</sequence>
<keyword evidence="3" id="KW-1185">Reference proteome</keyword>
<comment type="caution">
    <text evidence="2">The sequence shown here is derived from an EMBL/GenBank/DDBJ whole genome shotgun (WGS) entry which is preliminary data.</text>
</comment>
<feature type="transmembrane region" description="Helical" evidence="1">
    <location>
        <begin position="142"/>
        <end position="165"/>
    </location>
</feature>
<feature type="transmembrane region" description="Helical" evidence="1">
    <location>
        <begin position="181"/>
        <end position="199"/>
    </location>
</feature>
<gene>
    <name evidence="2" type="ORF">KHA93_16875</name>
</gene>
<keyword evidence="1" id="KW-1133">Transmembrane helix</keyword>
<reference evidence="2 3" key="1">
    <citation type="submission" date="2021-05" db="EMBL/GenBank/DDBJ databases">
        <title>Novel Bacillus species.</title>
        <authorList>
            <person name="Liu G."/>
        </authorList>
    </citation>
    <scope>NUCLEOTIDE SEQUENCE [LARGE SCALE GENOMIC DNA]</scope>
    <source>
        <strain evidence="2 3">FJAT-49732</strain>
    </source>
</reference>
<dbReference type="EMBL" id="JAGYPJ010000001">
    <property type="protein sequence ID" value="MBS4201312.1"/>
    <property type="molecule type" value="Genomic_DNA"/>
</dbReference>
<accession>A0A942TQZ9</accession>
<dbReference type="AlphaFoldDB" id="A0A942TQZ9"/>
<name>A0A942TQZ9_9BACI</name>
<feature type="transmembrane region" description="Helical" evidence="1">
    <location>
        <begin position="83"/>
        <end position="106"/>
    </location>
</feature>
<organism evidence="2 3">
    <name type="scientific">Lederbergia citrisecunda</name>
    <dbReference type="NCBI Taxonomy" id="2833583"/>
    <lineage>
        <taxon>Bacteria</taxon>
        <taxon>Bacillati</taxon>
        <taxon>Bacillota</taxon>
        <taxon>Bacilli</taxon>
        <taxon>Bacillales</taxon>
        <taxon>Bacillaceae</taxon>
        <taxon>Lederbergia</taxon>
    </lineage>
</organism>
<dbReference type="Proteomes" id="UP000682713">
    <property type="component" value="Unassembled WGS sequence"/>
</dbReference>
<evidence type="ECO:0000313" key="3">
    <source>
        <dbReference type="Proteomes" id="UP000682713"/>
    </source>
</evidence>
<evidence type="ECO:0000313" key="2">
    <source>
        <dbReference type="EMBL" id="MBS4201312.1"/>
    </source>
</evidence>
<evidence type="ECO:0000256" key="1">
    <source>
        <dbReference type="SAM" id="Phobius"/>
    </source>
</evidence>
<protein>
    <submittedName>
        <fullName evidence="2">Uncharacterized protein</fullName>
    </submittedName>
</protein>
<dbReference type="RefSeq" id="WP_213111801.1">
    <property type="nucleotide sequence ID" value="NZ_JAGYPJ010000001.1"/>
</dbReference>
<proteinExistence type="predicted"/>